<dbReference type="Pfam" id="PF08327">
    <property type="entry name" value="AHSA1"/>
    <property type="match status" value="1"/>
</dbReference>
<dbReference type="SUPFAM" id="SSF55961">
    <property type="entry name" value="Bet v1-like"/>
    <property type="match status" value="1"/>
</dbReference>
<evidence type="ECO:0000313" key="3">
    <source>
        <dbReference type="EMBL" id="TDP72427.1"/>
    </source>
</evidence>
<dbReference type="Gene3D" id="3.30.530.20">
    <property type="match status" value="1"/>
</dbReference>
<dbReference type="Proteomes" id="UP000295361">
    <property type="component" value="Unassembled WGS sequence"/>
</dbReference>
<protein>
    <submittedName>
        <fullName evidence="3">Uncharacterized protein YndB with AHSA1/START domain</fullName>
    </submittedName>
</protein>
<sequence>MSKSDGMTDEVTAQVERVMAAKAADVWTALTTPATLKQFFFGADIVTDWAVGSPIRMRGEFKGKPYEDRGDILAFEPARRLRFSHWSALSGTPDTPENHHVISFDLAPQGASTQVTLSQANLLGGITPADREHRAEYEKNWAMVLDGLAKIVS</sequence>
<reference evidence="3 4" key="1">
    <citation type="submission" date="2019-03" db="EMBL/GenBank/DDBJ databases">
        <title>Genomic Encyclopedia of Type Strains, Phase IV (KMG-IV): sequencing the most valuable type-strain genomes for metagenomic binning, comparative biology and taxonomic classification.</title>
        <authorList>
            <person name="Goeker M."/>
        </authorList>
    </citation>
    <scope>NUCLEOTIDE SEQUENCE [LARGE SCALE GENOMIC DNA]</scope>
    <source>
        <strain evidence="3 4">DSM 16998</strain>
    </source>
</reference>
<dbReference type="AlphaFoldDB" id="A0A4R6QP63"/>
<keyword evidence="4" id="KW-1185">Reference proteome</keyword>
<dbReference type="EMBL" id="SNXS01000002">
    <property type="protein sequence ID" value="TDP72427.1"/>
    <property type="molecule type" value="Genomic_DNA"/>
</dbReference>
<comment type="similarity">
    <text evidence="1">Belongs to the AHA1 family.</text>
</comment>
<dbReference type="InterPro" id="IPR023393">
    <property type="entry name" value="START-like_dom_sf"/>
</dbReference>
<dbReference type="InterPro" id="IPR013538">
    <property type="entry name" value="ASHA1/2-like_C"/>
</dbReference>
<proteinExistence type="inferred from homology"/>
<dbReference type="InParanoid" id="A0A4R6QP63"/>
<gene>
    <name evidence="3" type="ORF">DES47_102172</name>
</gene>
<accession>A0A4R6QP63</accession>
<evidence type="ECO:0000259" key="2">
    <source>
        <dbReference type="Pfam" id="PF08327"/>
    </source>
</evidence>
<feature type="domain" description="Activator of Hsp90 ATPase homologue 1/2-like C-terminal" evidence="2">
    <location>
        <begin position="21"/>
        <end position="152"/>
    </location>
</feature>
<evidence type="ECO:0000256" key="1">
    <source>
        <dbReference type="ARBA" id="ARBA00006817"/>
    </source>
</evidence>
<organism evidence="3 4">
    <name type="scientific">Roseateles toxinivorans</name>
    <dbReference type="NCBI Taxonomy" id="270368"/>
    <lineage>
        <taxon>Bacteria</taxon>
        <taxon>Pseudomonadati</taxon>
        <taxon>Pseudomonadota</taxon>
        <taxon>Betaproteobacteria</taxon>
        <taxon>Burkholderiales</taxon>
        <taxon>Sphaerotilaceae</taxon>
        <taxon>Roseateles</taxon>
    </lineage>
</organism>
<comment type="caution">
    <text evidence="3">The sequence shown here is derived from an EMBL/GenBank/DDBJ whole genome shotgun (WGS) entry which is preliminary data.</text>
</comment>
<dbReference type="RefSeq" id="WP_166651884.1">
    <property type="nucleotide sequence ID" value="NZ_SNXS01000002.1"/>
</dbReference>
<evidence type="ECO:0000313" key="4">
    <source>
        <dbReference type="Proteomes" id="UP000295361"/>
    </source>
</evidence>
<name>A0A4R6QP63_9BURK</name>